<dbReference type="Proteomes" id="UP000694941">
    <property type="component" value="Unplaced"/>
</dbReference>
<dbReference type="RefSeq" id="XP_013775496.1">
    <property type="nucleotide sequence ID" value="XM_013920042.2"/>
</dbReference>
<gene>
    <name evidence="3" type="primary">LOC106460350</name>
</gene>
<protein>
    <submittedName>
        <fullName evidence="3">Prothoracicostatic peptide-like</fullName>
    </submittedName>
</protein>
<organism evidence="2 3">
    <name type="scientific">Limulus polyphemus</name>
    <name type="common">Atlantic horseshoe crab</name>
    <dbReference type="NCBI Taxonomy" id="6850"/>
    <lineage>
        <taxon>Eukaryota</taxon>
        <taxon>Metazoa</taxon>
        <taxon>Ecdysozoa</taxon>
        <taxon>Arthropoda</taxon>
        <taxon>Chelicerata</taxon>
        <taxon>Merostomata</taxon>
        <taxon>Xiphosura</taxon>
        <taxon>Limulidae</taxon>
        <taxon>Limulus</taxon>
    </lineage>
</organism>
<dbReference type="GeneID" id="106460350"/>
<feature type="signal peptide" evidence="1">
    <location>
        <begin position="1"/>
        <end position="21"/>
    </location>
</feature>
<proteinExistence type="predicted"/>
<keyword evidence="1" id="KW-0732">Signal</keyword>
<feature type="chain" id="PRO_5046569102" evidence="1">
    <location>
        <begin position="22"/>
        <end position="160"/>
    </location>
</feature>
<name>A0ABM1B5Z2_LIMPO</name>
<keyword evidence="2" id="KW-1185">Reference proteome</keyword>
<sequence length="160" mass="18578">MYHATEGVGCFLCLCIVVILAEGSYLENNPDLETVLLRTDDQEHQKRGWNSLSGMWGKRSLRKPSEIMDKKGWNDLSGIWDKRDWNKLSGMWGKREWNDLPGMLSKRDWNDLSGMWGKRSTELDNIFPGESTDDVWIKSIFQEPLEVRDQDSAERVLPED</sequence>
<reference evidence="3" key="1">
    <citation type="submission" date="2025-08" db="UniProtKB">
        <authorList>
            <consortium name="RefSeq"/>
        </authorList>
    </citation>
    <scope>IDENTIFICATION</scope>
    <source>
        <tissue evidence="3">Muscle</tissue>
    </source>
</reference>
<evidence type="ECO:0000313" key="3">
    <source>
        <dbReference type="RefSeq" id="XP_013775496.1"/>
    </source>
</evidence>
<accession>A0ABM1B5Z2</accession>
<evidence type="ECO:0000256" key="1">
    <source>
        <dbReference type="SAM" id="SignalP"/>
    </source>
</evidence>
<evidence type="ECO:0000313" key="2">
    <source>
        <dbReference type="Proteomes" id="UP000694941"/>
    </source>
</evidence>